<sequence length="128" mass="14134">MLANSLRASRQSLARAALRPQTASLRRTLITPTTVRQADLVQDMYLRELKAYKPTPAKASDAEGQVAKFSMPKAPASPEEADIQNDLQAYEQQVPEVEGQAPTGTTAKGVEQDWFEEPEEDDEAEAHH</sequence>
<dbReference type="RefSeq" id="XP_064659058.1">
    <property type="nucleotide sequence ID" value="XM_064802933.1"/>
</dbReference>
<dbReference type="AlphaFoldDB" id="A0AAV9PD97"/>
<dbReference type="InterPro" id="IPR019711">
    <property type="entry name" value="ATP_synth_F0_suH"/>
</dbReference>
<keyword evidence="3" id="KW-1185">Reference proteome</keyword>
<dbReference type="Proteomes" id="UP001337655">
    <property type="component" value="Unassembled WGS sequence"/>
</dbReference>
<evidence type="ECO:0000313" key="2">
    <source>
        <dbReference type="EMBL" id="KAK5169712.1"/>
    </source>
</evidence>
<dbReference type="GO" id="GO:0046933">
    <property type="term" value="F:proton-transporting ATP synthase activity, rotational mechanism"/>
    <property type="evidence" value="ECO:0007669"/>
    <property type="project" value="TreeGrafter"/>
</dbReference>
<name>A0AAV9PD97_9PEZI</name>
<dbReference type="PANTHER" id="PTHR28207">
    <property type="entry name" value="ATP SYNTHASE SUBUNIT H, MITOCHONDRIAL"/>
    <property type="match status" value="1"/>
</dbReference>
<dbReference type="PANTHER" id="PTHR28207:SF1">
    <property type="entry name" value="ATP SYNTHASE SUBUNIT H, MITOCHONDRIAL"/>
    <property type="match status" value="1"/>
</dbReference>
<feature type="region of interest" description="Disordered" evidence="1">
    <location>
        <begin position="55"/>
        <end position="128"/>
    </location>
</feature>
<protein>
    <submittedName>
        <fullName evidence="2">ATP synthase F0 subcomplex subunit H atp14</fullName>
    </submittedName>
</protein>
<dbReference type="Pfam" id="PF10775">
    <property type="entry name" value="ATP_sub_h"/>
    <property type="match status" value="1"/>
</dbReference>
<reference evidence="2 3" key="1">
    <citation type="submission" date="2023-08" db="EMBL/GenBank/DDBJ databases">
        <title>Black Yeasts Isolated from many extreme environments.</title>
        <authorList>
            <person name="Coleine C."/>
            <person name="Stajich J.E."/>
            <person name="Selbmann L."/>
        </authorList>
    </citation>
    <scope>NUCLEOTIDE SEQUENCE [LARGE SCALE GENOMIC DNA]</scope>
    <source>
        <strain evidence="2 3">CCFEE 5935</strain>
    </source>
</reference>
<proteinExistence type="predicted"/>
<evidence type="ECO:0000256" key="1">
    <source>
        <dbReference type="SAM" id="MobiDB-lite"/>
    </source>
</evidence>
<evidence type="ECO:0000313" key="3">
    <source>
        <dbReference type="Proteomes" id="UP001337655"/>
    </source>
</evidence>
<dbReference type="GeneID" id="89927031"/>
<organism evidence="2 3">
    <name type="scientific">Saxophila tyrrhenica</name>
    <dbReference type="NCBI Taxonomy" id="1690608"/>
    <lineage>
        <taxon>Eukaryota</taxon>
        <taxon>Fungi</taxon>
        <taxon>Dikarya</taxon>
        <taxon>Ascomycota</taxon>
        <taxon>Pezizomycotina</taxon>
        <taxon>Dothideomycetes</taxon>
        <taxon>Dothideomycetidae</taxon>
        <taxon>Mycosphaerellales</taxon>
        <taxon>Extremaceae</taxon>
        <taxon>Saxophila</taxon>
    </lineage>
</organism>
<comment type="caution">
    <text evidence="2">The sequence shown here is derived from an EMBL/GenBank/DDBJ whole genome shotgun (WGS) entry which is preliminary data.</text>
</comment>
<accession>A0AAV9PD97</accession>
<feature type="compositionally biased region" description="Acidic residues" evidence="1">
    <location>
        <begin position="113"/>
        <end position="128"/>
    </location>
</feature>
<gene>
    <name evidence="2" type="primary">ATP14</name>
    <name evidence="2" type="ORF">LTR77_005690</name>
</gene>
<dbReference type="EMBL" id="JAVRRT010000008">
    <property type="protein sequence ID" value="KAK5169712.1"/>
    <property type="molecule type" value="Genomic_DNA"/>
</dbReference>